<proteinExistence type="predicted"/>
<protein>
    <submittedName>
        <fullName evidence="2">N-acetylmuramoyl-L-alanine amidase</fullName>
    </submittedName>
</protein>
<feature type="domain" description="N-acetylmuramoyl-L-alanine amidase" evidence="1">
    <location>
        <begin position="23"/>
        <end position="164"/>
    </location>
</feature>
<sequence length="498" mass="51119">MGIPWLADVLRAAGVAVVEEGNWRARGVSGAFAPIGVLWHHTAATSSPSRPAPALGVCINGRSDLPGPLCHALVDYNGVFHLISANRANHAGNSRGSGPIPAGSGNTMLIGWEIDYNGVNQSMTQAQYNASVAATAAVLRTLGRDASYARGHRETSTTGKIDPSFIDLDAMRRDVAAAMAGGGSGAGIMFHQARFPSGSWSGFMPLAGYRTTEPGQARDMAITGMPDRSAQVLIVGADNTIFHQIRNPNGTWTGFAPLAGAGTPTPAAGSRVSIAGMPDGSAQVLIVGANNGIYHQIRNPNGTWTGFQAITGYNTTAPAAGKDVAITAMPDGAAHILMIGADNGVYHKIRHPNGTWDPLRPLTGAGTPTTAAGSNVSIAGMPDGSAQVLIVGANNGIYHQIRNPNGTWTGFQAITGYNTTAPAAGKDVAITAMPDGAAHILMIGADNGVYHKIRHPNGTWDPLRPLPGMGTPTTAAGSNVSIAGMPDGSAQVTIVGRS</sequence>
<dbReference type="AlphaFoldDB" id="A0A1C6U6L2"/>
<dbReference type="InterPro" id="IPR002502">
    <property type="entry name" value="Amidase_domain"/>
</dbReference>
<dbReference type="InterPro" id="IPR058502">
    <property type="entry name" value="PLL-like_beta-prop"/>
</dbReference>
<dbReference type="Pfam" id="PF26607">
    <property type="entry name" value="DUF8189"/>
    <property type="match status" value="1"/>
</dbReference>
<dbReference type="SMART" id="SM00644">
    <property type="entry name" value="Ami_2"/>
    <property type="match status" value="1"/>
</dbReference>
<dbReference type="GO" id="GO:0008745">
    <property type="term" value="F:N-acetylmuramoyl-L-alanine amidase activity"/>
    <property type="evidence" value="ECO:0007669"/>
    <property type="project" value="InterPro"/>
</dbReference>
<dbReference type="Pfam" id="PF01510">
    <property type="entry name" value="Amidase_2"/>
    <property type="match status" value="1"/>
</dbReference>
<dbReference type="RefSeq" id="WP_266316413.1">
    <property type="nucleotide sequence ID" value="NZ_FMIC01000002.1"/>
</dbReference>
<gene>
    <name evidence="2" type="ORF">GA0070608_0533</name>
</gene>
<dbReference type="Proteomes" id="UP000199343">
    <property type="component" value="Unassembled WGS sequence"/>
</dbReference>
<dbReference type="GO" id="GO:0009253">
    <property type="term" value="P:peptidoglycan catabolic process"/>
    <property type="evidence" value="ECO:0007669"/>
    <property type="project" value="InterPro"/>
</dbReference>
<evidence type="ECO:0000259" key="1">
    <source>
        <dbReference type="SMART" id="SM00644"/>
    </source>
</evidence>
<evidence type="ECO:0000313" key="2">
    <source>
        <dbReference type="EMBL" id="SCL49469.1"/>
    </source>
</evidence>
<dbReference type="SUPFAM" id="SSF55846">
    <property type="entry name" value="N-acetylmuramoyl-L-alanine amidase-like"/>
    <property type="match status" value="1"/>
</dbReference>
<dbReference type="SUPFAM" id="SSF89372">
    <property type="entry name" value="Fucose-specific lectin"/>
    <property type="match status" value="2"/>
</dbReference>
<dbReference type="Gene3D" id="2.120.10.70">
    <property type="entry name" value="Fucose-specific lectin"/>
    <property type="match status" value="1"/>
</dbReference>
<dbReference type="EMBL" id="FMIC01000002">
    <property type="protein sequence ID" value="SCL49469.1"/>
    <property type="molecule type" value="Genomic_DNA"/>
</dbReference>
<reference evidence="2 3" key="1">
    <citation type="submission" date="2016-06" db="EMBL/GenBank/DDBJ databases">
        <authorList>
            <person name="Kjaerup R.B."/>
            <person name="Dalgaard T.S."/>
            <person name="Juul-Madsen H.R."/>
        </authorList>
    </citation>
    <scope>NUCLEOTIDE SEQUENCE [LARGE SCALE GENOMIC DNA]</scope>
    <source>
        <strain evidence="2 3">DSM 43363</strain>
    </source>
</reference>
<name>A0A1C6U6L2_9ACTN</name>
<dbReference type="STRING" id="47871.GA0070608_0533"/>
<dbReference type="Gene3D" id="3.40.80.10">
    <property type="entry name" value="Peptidoglycan recognition protein-like"/>
    <property type="match status" value="1"/>
</dbReference>
<evidence type="ECO:0000313" key="3">
    <source>
        <dbReference type="Proteomes" id="UP000199343"/>
    </source>
</evidence>
<dbReference type="InterPro" id="IPR036505">
    <property type="entry name" value="Amidase/PGRP_sf"/>
</dbReference>
<accession>A0A1C6U6L2</accession>
<organism evidence="2 3">
    <name type="scientific">Micromonospora peucetia</name>
    <dbReference type="NCBI Taxonomy" id="47871"/>
    <lineage>
        <taxon>Bacteria</taxon>
        <taxon>Bacillati</taxon>
        <taxon>Actinomycetota</taxon>
        <taxon>Actinomycetes</taxon>
        <taxon>Micromonosporales</taxon>
        <taxon>Micromonosporaceae</taxon>
        <taxon>Micromonospora</taxon>
    </lineage>
</organism>